<dbReference type="Proteomes" id="UP000076359">
    <property type="component" value="Unassembled WGS sequence"/>
</dbReference>
<keyword evidence="2" id="KW-1133">Transmembrane helix</keyword>
<dbReference type="VEuPathDB" id="PlasmoDB:PRG01_1248500"/>
<name>A0A151L9E9_PLARE</name>
<dbReference type="VEuPathDB" id="PlasmoDB:PRCDC_1244600"/>
<feature type="transmembrane region" description="Helical" evidence="2">
    <location>
        <begin position="381"/>
        <end position="398"/>
    </location>
</feature>
<reference evidence="3 4" key="1">
    <citation type="journal article" date="2016" name="Nat. Commun.">
        <title>Genomes of cryptic chimpanzee Plasmodium species reveal key evolutionary events leading to human malaria.</title>
        <authorList>
            <person name="Sundararaman S.A."/>
            <person name="Plenderleith L.J."/>
            <person name="Liu W."/>
            <person name="Loy D.E."/>
            <person name="Learn G.H."/>
            <person name="Li Y."/>
            <person name="Shaw K.S."/>
            <person name="Ayouba A."/>
            <person name="Peeters M."/>
            <person name="Speede S."/>
            <person name="Shaw G.M."/>
            <person name="Bushman F.D."/>
            <person name="Brisson D."/>
            <person name="Rayner J.C."/>
            <person name="Sharp P.M."/>
            <person name="Hahn B.H."/>
        </authorList>
    </citation>
    <scope>NUCLEOTIDE SEQUENCE [LARGE SCALE GENOMIC DNA]</scope>
    <source>
        <strain evidence="3 4">SY57</strain>
    </source>
</reference>
<feature type="compositionally biased region" description="Basic and acidic residues" evidence="1">
    <location>
        <begin position="913"/>
        <end position="951"/>
    </location>
</feature>
<dbReference type="GeneID" id="24532497"/>
<dbReference type="RefSeq" id="XP_012764312.2">
    <property type="nucleotide sequence ID" value="XM_012908858.2"/>
</dbReference>
<comment type="caution">
    <text evidence="3">The sequence shown here is derived from an EMBL/GenBank/DDBJ whole genome shotgun (WGS) entry which is preliminary data.</text>
</comment>
<proteinExistence type="predicted"/>
<feature type="region of interest" description="Disordered" evidence="1">
    <location>
        <begin position="913"/>
        <end position="955"/>
    </location>
</feature>
<protein>
    <submittedName>
        <fullName evidence="3">Putative membrane protein</fullName>
    </submittedName>
</protein>
<sequence length="1403" mass="170708">MRIIQNVRYITNIKNNIHNVENGPIKYNKKGENIFHIWKYEASMCKTYLSFDNRFNISEQRKMLYNNRISKYMNLKRNNTYKDIKYLFLYIEFDKKAVKHFFEDSLPQKSIALQILTKLNYLLILNRLLNNIIPNDRTINRCINYIFNNDCNANNYNENFDDNFIYSCIIEHHASTNKEKIRANVGVHINEHININTNMCTNTKRYNFNDVNNIKQNTYPIFNYEEKNNILINNYRNNGIYKNVVNNTYDISNIHNPSNSYNINNESSSFFEKNILYHMINKYDIVIYSNINNKNIKHIYIKDLYRHIYDQINYVYMFDNKLYDKNVILKLYTFYEYFNDELEEKKKEFLFFLDRISERLLNNMNLIDLVFIFHIHIKRKYYNFLFLYILINKLYFYINNIVNIPCNKKKLKDINREKLQQDYKIINKLKYDNISIDRHKNNIRYNVKWLTLFYHYLIEYFVYLNNSSHILINHKDKILFIKHLLYNNFAQMFLKYLGDNYVYFTPINILSIYSSFRNLNIINDETLKCVLFKYINYSNILLLRYKGDNYDYKDKDEGIDMDINIDKHIDEHIDKHIDKNVHEHIYNKYHKNEGKNISIYNNNDVQIFYSSFLNIFSKFFVYFKFTNEEYKYILKSLLILFDNYLILILQLYIKNESNLLSDLCIHDKKGNENLIKYAKEDNIDKLFYINEEAKKNPHHNNNNKNNYTFCDDLKYIKFINLLKIIMNSNYTNFICSYNYDIKNINNDMNIFCFNYDNIYNVENIEHNIKYIVNSLNSLYKITEHFINSYKIDELSKLFNKTYLYNFITKFIYNKYINYNNIPYYKKLYSFIHLSLHNYDEIYHNFYFSINRLFISNYILNLYLTNLVSVYLNKLIRNIKEEETYHLEKKEKQILQKEQHMNFIYLVDTKKNEKTQNEKTQNEKTQNEKIQNEKTQNEKTQNEKTQNEKTQNEKTQNISFLKKEKENHIYDTFFFSQLVTNSLGAIQHMKILRYDIFVQISSILKTNIFPLSLVHIGNIIHSYASFKIQDLELIKYLLYKLIKTNNLINIINDQSLGNISISLLKLNYYNEQFTRIILNNYNKIISLQALINITFYLSYYNNELLEYFLKNHLNYFIEKICKSNMLHNINIKAKTQLKLISYQILYIHEYTSKGNIQLKEFSCLFNYLDHENILHTTSYNSYIYTLKKVCNNLLIFYYKKEKKTQNNHLLRNNYILLPYQKYIKIIQSNLLYYRYLKYHEKENKNKTNTFSSTYNMNINKNIKYDNINQDQNNGINLFDIFNYKIMNSKINMDINAYKPKNVKREEIDMSYKEDDDKKNDIKKYNINNNNNNNNNQYVKQVNIINHSSYLHLLFISAFPFEEKQIYTHSELYNQVYDTIVSLNLKRKIIKELLHYPYYVDIVIL</sequence>
<evidence type="ECO:0000313" key="3">
    <source>
        <dbReference type="EMBL" id="KYN95549.1"/>
    </source>
</evidence>
<dbReference type="EMBL" id="LVLA01000013">
    <property type="protein sequence ID" value="KYN95549.1"/>
    <property type="molecule type" value="Genomic_DNA"/>
</dbReference>
<evidence type="ECO:0000256" key="2">
    <source>
        <dbReference type="SAM" id="Phobius"/>
    </source>
</evidence>
<dbReference type="KEGG" id="prei:PRSY57_1244600"/>
<evidence type="ECO:0000256" key="1">
    <source>
        <dbReference type="SAM" id="MobiDB-lite"/>
    </source>
</evidence>
<gene>
    <name evidence="3" type="ORF">PRSY57_1244600</name>
</gene>
<keyword evidence="2" id="KW-0812">Transmembrane</keyword>
<organism evidence="3 4">
    <name type="scientific">Plasmodium reichenowi</name>
    <dbReference type="NCBI Taxonomy" id="5854"/>
    <lineage>
        <taxon>Eukaryota</taxon>
        <taxon>Sar</taxon>
        <taxon>Alveolata</taxon>
        <taxon>Apicomplexa</taxon>
        <taxon>Aconoidasida</taxon>
        <taxon>Haemosporida</taxon>
        <taxon>Plasmodiidae</taxon>
        <taxon>Plasmodium</taxon>
        <taxon>Plasmodium (Laverania)</taxon>
    </lineage>
</organism>
<keyword evidence="2" id="KW-0472">Membrane</keyword>
<accession>A0A151L9E9</accession>
<evidence type="ECO:0000313" key="4">
    <source>
        <dbReference type="Proteomes" id="UP000076359"/>
    </source>
</evidence>